<evidence type="ECO:0000256" key="4">
    <source>
        <dbReference type="ARBA" id="ARBA00048741"/>
    </source>
</evidence>
<evidence type="ECO:0000256" key="1">
    <source>
        <dbReference type="ARBA" id="ARBA00005187"/>
    </source>
</evidence>
<dbReference type="InterPro" id="IPR017932">
    <property type="entry name" value="GATase_2_dom"/>
</dbReference>
<evidence type="ECO:0000259" key="5">
    <source>
        <dbReference type="PROSITE" id="PS51278"/>
    </source>
</evidence>
<protein>
    <recommendedName>
        <fullName evidence="3">asparagine synthase (glutamine-hydrolyzing)</fullName>
        <ecNumber evidence="3">6.3.5.4</ecNumber>
    </recommendedName>
</protein>
<keyword evidence="6" id="KW-0436">Ligase</keyword>
<comment type="catalytic activity">
    <reaction evidence="4">
        <text>L-aspartate + L-glutamine + ATP + H2O = L-asparagine + L-glutamate + AMP + diphosphate + H(+)</text>
        <dbReference type="Rhea" id="RHEA:12228"/>
        <dbReference type="ChEBI" id="CHEBI:15377"/>
        <dbReference type="ChEBI" id="CHEBI:15378"/>
        <dbReference type="ChEBI" id="CHEBI:29985"/>
        <dbReference type="ChEBI" id="CHEBI:29991"/>
        <dbReference type="ChEBI" id="CHEBI:30616"/>
        <dbReference type="ChEBI" id="CHEBI:33019"/>
        <dbReference type="ChEBI" id="CHEBI:58048"/>
        <dbReference type="ChEBI" id="CHEBI:58359"/>
        <dbReference type="ChEBI" id="CHEBI:456215"/>
        <dbReference type="EC" id="6.3.5.4"/>
    </reaction>
</comment>
<dbReference type="Pfam" id="PF13522">
    <property type="entry name" value="GATase_6"/>
    <property type="match status" value="1"/>
</dbReference>
<dbReference type="PROSITE" id="PS51278">
    <property type="entry name" value="GATASE_TYPE_2"/>
    <property type="match status" value="1"/>
</dbReference>
<dbReference type="InterPro" id="IPR051786">
    <property type="entry name" value="ASN_synthetase/amidase"/>
</dbReference>
<dbReference type="EMBL" id="BBMN01000006">
    <property type="protein sequence ID" value="GAL05260.1"/>
    <property type="molecule type" value="Genomic_DNA"/>
</dbReference>
<dbReference type="STRING" id="754436.JCM19237_3643"/>
<evidence type="ECO:0000313" key="7">
    <source>
        <dbReference type="Proteomes" id="UP000029227"/>
    </source>
</evidence>
<dbReference type="Proteomes" id="UP000029227">
    <property type="component" value="Unassembled WGS sequence"/>
</dbReference>
<comment type="caution">
    <text evidence="6">The sequence shown here is derived from an EMBL/GenBank/DDBJ whole genome shotgun (WGS) entry which is preliminary data.</text>
</comment>
<gene>
    <name evidence="6" type="ORF">JCM19237_3643</name>
</gene>
<accession>A0A090QQ04</accession>
<name>A0A090QQ04_9GAMM</name>
<dbReference type="eggNOG" id="COG0367">
    <property type="taxonomic scope" value="Bacteria"/>
</dbReference>
<dbReference type="EC" id="6.3.5.4" evidence="3"/>
<dbReference type="InterPro" id="IPR029055">
    <property type="entry name" value="Ntn_hydrolases_N"/>
</dbReference>
<evidence type="ECO:0000256" key="3">
    <source>
        <dbReference type="ARBA" id="ARBA00012737"/>
    </source>
</evidence>
<dbReference type="GO" id="GO:0004066">
    <property type="term" value="F:asparagine synthase (glutamine-hydrolyzing) activity"/>
    <property type="evidence" value="ECO:0007669"/>
    <property type="project" value="UniProtKB-EC"/>
</dbReference>
<dbReference type="Gene3D" id="3.60.20.10">
    <property type="entry name" value="Glutamine Phosphoribosylpyrophosphate, subunit 1, domain 1"/>
    <property type="match status" value="1"/>
</dbReference>
<comment type="pathway">
    <text evidence="1">Amino-acid biosynthesis; L-asparagine biosynthesis; L-asparagine from L-aspartate (L-Gln route): step 1/1.</text>
</comment>
<dbReference type="InterPro" id="IPR033738">
    <property type="entry name" value="AsnB_N"/>
</dbReference>
<evidence type="ECO:0000256" key="2">
    <source>
        <dbReference type="ARBA" id="ARBA00005752"/>
    </source>
</evidence>
<feature type="domain" description="Glutamine amidotransferase type-2" evidence="5">
    <location>
        <begin position="2"/>
        <end position="162"/>
    </location>
</feature>
<comment type="similarity">
    <text evidence="2">Belongs to the asparagine synthetase family.</text>
</comment>
<dbReference type="PANTHER" id="PTHR43284">
    <property type="entry name" value="ASPARAGINE SYNTHETASE (GLUTAMINE-HYDROLYZING)"/>
    <property type="match status" value="1"/>
</dbReference>
<dbReference type="PANTHER" id="PTHR43284:SF1">
    <property type="entry name" value="ASPARAGINE SYNTHETASE"/>
    <property type="match status" value="1"/>
</dbReference>
<evidence type="ECO:0000313" key="6">
    <source>
        <dbReference type="EMBL" id="GAL05260.1"/>
    </source>
</evidence>
<dbReference type="AlphaFoldDB" id="A0A090QQ04"/>
<organism evidence="6 7">
    <name type="scientific">Photobacterium aphoticum</name>
    <dbReference type="NCBI Taxonomy" id="754436"/>
    <lineage>
        <taxon>Bacteria</taxon>
        <taxon>Pseudomonadati</taxon>
        <taxon>Pseudomonadota</taxon>
        <taxon>Gammaproteobacteria</taxon>
        <taxon>Vibrionales</taxon>
        <taxon>Vibrionaceae</taxon>
        <taxon>Photobacterium</taxon>
    </lineage>
</organism>
<dbReference type="CDD" id="cd00712">
    <property type="entry name" value="AsnB"/>
    <property type="match status" value="1"/>
</dbReference>
<reference evidence="6 7" key="1">
    <citation type="journal article" date="2014" name="Genome Announc.">
        <title>Draft Genome Sequences of Two Vibrionaceae Species, Vibrio ponticus C121 and Photobacterium aphoticum C119, Isolated as Coral Reef Microbiota.</title>
        <authorList>
            <person name="Al-saari N."/>
            <person name="Meirelles P.M."/>
            <person name="Mino S."/>
            <person name="Suda W."/>
            <person name="Oshima K."/>
            <person name="Hattori M."/>
            <person name="Ohkuma M."/>
            <person name="Thompson F.L."/>
            <person name="Gomez-Gil B."/>
            <person name="Sawabe T."/>
            <person name="Sawabe T."/>
        </authorList>
    </citation>
    <scope>NUCLEOTIDE SEQUENCE [LARGE SCALE GENOMIC DNA]</scope>
    <source>
        <strain evidence="6 7">JCM 19237</strain>
    </source>
</reference>
<sequence length="162" mass="18269">MCGISGIFNLHRSTPIDEALLKRINRLQQHRGPDDEGYYVDEFAALAHRRLSIIDLSGGHQPLFNEDNSVVVVFNGEIYNYRELAQELSALGHQFRTLSDTEVIVHAWEAWEKTVLNAFVACSLSQCGIPIPELCLSAETVWARSPCFTRLPRKANLFSPLN</sequence>
<dbReference type="SUPFAM" id="SSF56235">
    <property type="entry name" value="N-terminal nucleophile aminohydrolases (Ntn hydrolases)"/>
    <property type="match status" value="1"/>
</dbReference>
<proteinExistence type="inferred from homology"/>